<organism evidence="4 5">
    <name type="scientific">Micromonospora sicca</name>
    <dbReference type="NCBI Taxonomy" id="2202420"/>
    <lineage>
        <taxon>Bacteria</taxon>
        <taxon>Bacillati</taxon>
        <taxon>Actinomycetota</taxon>
        <taxon>Actinomycetes</taxon>
        <taxon>Micromonosporales</taxon>
        <taxon>Micromonosporaceae</taxon>
        <taxon>Micromonospora</taxon>
    </lineage>
</organism>
<sequence length="287" mass="32198">MTTPRRPYRTDLSDARWALIEPTMTAWRAAQGGLGLKKPVHDLREIVNAILYVNRTGIAWEYLPHDFPPYKTVHAYFTRWAADGTTETIHNLLRGKVRQTAGRNPEPTAAIIDSQSVKTSTNVPESSQGIDAGKKIKGRKRHLATDVLGLLLVVIVTAASVSDTAAGRDVIDRLAATHRHVSTVWVDAGYRTTVIERGGAHGIDVQVVSKTPGQKGFQPLPKRWAIERTNGWIMLHRRLVRDYETSPEHSRAHIHWAMIDNMSRRLTHEATPSWRDDHPEADTPMPI</sequence>
<name>A0A317D838_9ACTN</name>
<dbReference type="GO" id="GO:0006313">
    <property type="term" value="P:DNA transposition"/>
    <property type="evidence" value="ECO:0007669"/>
    <property type="project" value="InterPro"/>
</dbReference>
<protein>
    <submittedName>
        <fullName evidence="4">IS5 family transposase</fullName>
    </submittedName>
</protein>
<gene>
    <name evidence="4" type="ORF">DKT69_28380</name>
</gene>
<comment type="caution">
    <text evidence="4">The sequence shown here is derived from an EMBL/GenBank/DDBJ whole genome shotgun (WGS) entry which is preliminary data.</text>
</comment>
<dbReference type="EMBL" id="QGKS01000346">
    <property type="protein sequence ID" value="PWR10727.1"/>
    <property type="molecule type" value="Genomic_DNA"/>
</dbReference>
<feature type="domain" description="Insertion element IS402-like" evidence="3">
    <location>
        <begin position="12"/>
        <end position="90"/>
    </location>
</feature>
<feature type="region of interest" description="Disordered" evidence="1">
    <location>
        <begin position="114"/>
        <end position="135"/>
    </location>
</feature>
<dbReference type="RefSeq" id="WP_109804537.1">
    <property type="nucleotide sequence ID" value="NZ_QGKS01000346.1"/>
</dbReference>
<feature type="domain" description="Transposase IS4-like" evidence="2">
    <location>
        <begin position="106"/>
        <end position="257"/>
    </location>
</feature>
<evidence type="ECO:0000313" key="4">
    <source>
        <dbReference type="EMBL" id="PWR10727.1"/>
    </source>
</evidence>
<dbReference type="InterPro" id="IPR002559">
    <property type="entry name" value="Transposase_11"/>
</dbReference>
<dbReference type="PANTHER" id="PTHR30007">
    <property type="entry name" value="PHP DOMAIN PROTEIN"/>
    <property type="match status" value="1"/>
</dbReference>
<accession>A0A317D838</accession>
<dbReference type="Proteomes" id="UP000246050">
    <property type="component" value="Unassembled WGS sequence"/>
</dbReference>
<dbReference type="InterPro" id="IPR025161">
    <property type="entry name" value="IS402-like_dom"/>
</dbReference>
<dbReference type="AlphaFoldDB" id="A0A317D838"/>
<evidence type="ECO:0000313" key="5">
    <source>
        <dbReference type="Proteomes" id="UP000246050"/>
    </source>
</evidence>
<dbReference type="Pfam" id="PF01609">
    <property type="entry name" value="DDE_Tnp_1"/>
    <property type="match status" value="1"/>
</dbReference>
<proteinExistence type="predicted"/>
<reference evidence="4 5" key="1">
    <citation type="submission" date="2018-05" db="EMBL/GenBank/DDBJ databases">
        <title>Micromonosporas from Atacama Desert.</title>
        <authorList>
            <person name="Carro L."/>
            <person name="Golinska P."/>
            <person name="Klenk H.-P."/>
            <person name="Goodfellow M."/>
        </authorList>
    </citation>
    <scope>NUCLEOTIDE SEQUENCE [LARGE SCALE GENOMIC DNA]</scope>
    <source>
        <strain evidence="4 5">4G51</strain>
    </source>
</reference>
<evidence type="ECO:0000256" key="1">
    <source>
        <dbReference type="SAM" id="MobiDB-lite"/>
    </source>
</evidence>
<dbReference type="Pfam" id="PF13340">
    <property type="entry name" value="DUF4096"/>
    <property type="match status" value="1"/>
</dbReference>
<dbReference type="GO" id="GO:0004803">
    <property type="term" value="F:transposase activity"/>
    <property type="evidence" value="ECO:0007669"/>
    <property type="project" value="InterPro"/>
</dbReference>
<dbReference type="NCBIfam" id="NF033580">
    <property type="entry name" value="transpos_IS5_3"/>
    <property type="match status" value="1"/>
</dbReference>
<dbReference type="OrthoDB" id="3335835at2"/>
<evidence type="ECO:0000259" key="2">
    <source>
        <dbReference type="Pfam" id="PF01609"/>
    </source>
</evidence>
<feature type="compositionally biased region" description="Polar residues" evidence="1">
    <location>
        <begin position="114"/>
        <end position="129"/>
    </location>
</feature>
<dbReference type="PANTHER" id="PTHR30007:SF0">
    <property type="entry name" value="TRANSPOSASE"/>
    <property type="match status" value="1"/>
</dbReference>
<evidence type="ECO:0000259" key="3">
    <source>
        <dbReference type="Pfam" id="PF13340"/>
    </source>
</evidence>
<dbReference type="GO" id="GO:0003677">
    <property type="term" value="F:DNA binding"/>
    <property type="evidence" value="ECO:0007669"/>
    <property type="project" value="InterPro"/>
</dbReference>